<dbReference type="InterPro" id="IPR050055">
    <property type="entry name" value="EF-Tu_GTPase"/>
</dbReference>
<dbReference type="InterPro" id="IPR031157">
    <property type="entry name" value="G_TR_CS"/>
</dbReference>
<comment type="function">
    <text evidence="11">GTP hydrolase that promotes the GTP-dependent binding of aminoacyl-tRNA to the A-site of ribosomes during protein biosynthesis.</text>
</comment>
<evidence type="ECO:0000313" key="13">
    <source>
        <dbReference type="EMBL" id="MBO2449351.1"/>
    </source>
</evidence>
<dbReference type="HAMAP" id="MF_00118_B">
    <property type="entry name" value="EF_Tu_B"/>
    <property type="match status" value="1"/>
</dbReference>
<evidence type="ECO:0000259" key="12">
    <source>
        <dbReference type="PROSITE" id="PS51722"/>
    </source>
</evidence>
<evidence type="ECO:0000256" key="4">
    <source>
        <dbReference type="ARBA" id="ARBA00022741"/>
    </source>
</evidence>
<comment type="similarity">
    <text evidence="11">Belongs to the TRAFAC class translation factor GTPase superfamily. Classic translation factor GTPase family. EF-Tu/EF-1A subfamily.</text>
</comment>
<dbReference type="Gene3D" id="2.40.30.10">
    <property type="entry name" value="Translation factors"/>
    <property type="match status" value="2"/>
</dbReference>
<dbReference type="EMBL" id="JAGEOJ010000007">
    <property type="protein sequence ID" value="MBO2449351.1"/>
    <property type="molecule type" value="Genomic_DNA"/>
</dbReference>
<evidence type="ECO:0000256" key="2">
    <source>
        <dbReference type="ARBA" id="ARBA00022490"/>
    </source>
</evidence>
<accession>A0A939PB22</accession>
<feature type="domain" description="Tr-type G" evidence="12">
    <location>
        <begin position="10"/>
        <end position="204"/>
    </location>
</feature>
<comment type="caution">
    <text evidence="13">The sequence shown here is derived from an EMBL/GenBank/DDBJ whole genome shotgun (WGS) entry which is preliminary data.</text>
</comment>
<dbReference type="Pfam" id="PF00009">
    <property type="entry name" value="GTP_EFTU"/>
    <property type="match status" value="1"/>
</dbReference>
<organism evidence="13 14">
    <name type="scientific">Actinomadura barringtoniae</name>
    <dbReference type="NCBI Taxonomy" id="1427535"/>
    <lineage>
        <taxon>Bacteria</taxon>
        <taxon>Bacillati</taxon>
        <taxon>Actinomycetota</taxon>
        <taxon>Actinomycetes</taxon>
        <taxon>Streptosporangiales</taxon>
        <taxon>Thermomonosporaceae</taxon>
        <taxon>Actinomadura</taxon>
    </lineage>
</organism>
<dbReference type="AlphaFoldDB" id="A0A939PB22"/>
<dbReference type="PANTHER" id="PTHR43721">
    <property type="entry name" value="ELONGATION FACTOR TU-RELATED"/>
    <property type="match status" value="1"/>
</dbReference>
<dbReference type="GO" id="GO:0003746">
    <property type="term" value="F:translation elongation factor activity"/>
    <property type="evidence" value="ECO:0007669"/>
    <property type="project" value="UniProtKB-UniRule"/>
</dbReference>
<dbReference type="SUPFAM" id="SSF50447">
    <property type="entry name" value="Translation proteins"/>
    <property type="match status" value="1"/>
</dbReference>
<protein>
    <recommendedName>
        <fullName evidence="10 11">Elongation factor Tu</fullName>
        <shortName evidence="11">EF-Tu</shortName>
        <ecNumber evidence="11">3.6.5.3</ecNumber>
    </recommendedName>
</protein>
<dbReference type="InterPro" id="IPR004541">
    <property type="entry name" value="Transl_elong_EFTu/EF1A_bac/org"/>
</dbReference>
<dbReference type="NCBIfam" id="TIGR00231">
    <property type="entry name" value="small_GTP"/>
    <property type="match status" value="1"/>
</dbReference>
<keyword evidence="9 11" id="KW-0342">GTP-binding</keyword>
<proteinExistence type="inferred from homology"/>
<feature type="binding site" evidence="11">
    <location>
        <begin position="19"/>
        <end position="26"/>
    </location>
    <ligand>
        <name>GTP</name>
        <dbReference type="ChEBI" id="CHEBI:37565"/>
    </ligand>
</feature>
<evidence type="ECO:0000256" key="3">
    <source>
        <dbReference type="ARBA" id="ARBA00022723"/>
    </source>
</evidence>
<dbReference type="NCBIfam" id="NF000766">
    <property type="entry name" value="PRK00049.1"/>
    <property type="match status" value="1"/>
</dbReference>
<dbReference type="CDD" id="cd01884">
    <property type="entry name" value="EF_Tu"/>
    <property type="match status" value="1"/>
</dbReference>
<evidence type="ECO:0000256" key="11">
    <source>
        <dbReference type="HAMAP-Rule" id="MF_00118"/>
    </source>
</evidence>
<dbReference type="CDD" id="cd03697">
    <property type="entry name" value="EFTU_II"/>
    <property type="match status" value="1"/>
</dbReference>
<dbReference type="Pfam" id="PF03144">
    <property type="entry name" value="GTP_EFTU_D2"/>
    <property type="match status" value="1"/>
</dbReference>
<dbReference type="GO" id="GO:0000287">
    <property type="term" value="F:magnesium ion binding"/>
    <property type="evidence" value="ECO:0007669"/>
    <property type="project" value="UniProtKB-UniRule"/>
</dbReference>
<dbReference type="NCBIfam" id="NF009373">
    <property type="entry name" value="PRK12736.1"/>
    <property type="match status" value="1"/>
</dbReference>
<keyword evidence="6 11" id="KW-0378">Hydrolase</keyword>
<dbReference type="InterPro" id="IPR009000">
    <property type="entry name" value="Transl_B-barrel_sf"/>
</dbReference>
<evidence type="ECO:0000256" key="5">
    <source>
        <dbReference type="ARBA" id="ARBA00022768"/>
    </source>
</evidence>
<comment type="catalytic activity">
    <reaction evidence="11">
        <text>GTP + H2O = GDP + phosphate + H(+)</text>
        <dbReference type="Rhea" id="RHEA:19669"/>
        <dbReference type="ChEBI" id="CHEBI:15377"/>
        <dbReference type="ChEBI" id="CHEBI:15378"/>
        <dbReference type="ChEBI" id="CHEBI:37565"/>
        <dbReference type="ChEBI" id="CHEBI:43474"/>
        <dbReference type="ChEBI" id="CHEBI:58189"/>
        <dbReference type="EC" id="3.6.5.3"/>
    </reaction>
</comment>
<name>A0A939PB22_9ACTN</name>
<dbReference type="InterPro" id="IPR033720">
    <property type="entry name" value="EFTU_2"/>
</dbReference>
<dbReference type="Gene3D" id="3.40.50.300">
    <property type="entry name" value="P-loop containing nucleotide triphosphate hydrolases"/>
    <property type="match status" value="1"/>
</dbReference>
<keyword evidence="2 11" id="KW-0963">Cytoplasm</keyword>
<evidence type="ECO:0000256" key="9">
    <source>
        <dbReference type="ARBA" id="ARBA00023134"/>
    </source>
</evidence>
<evidence type="ECO:0000313" key="14">
    <source>
        <dbReference type="Proteomes" id="UP000669179"/>
    </source>
</evidence>
<dbReference type="SUPFAM" id="SSF52540">
    <property type="entry name" value="P-loop containing nucleoside triphosphate hydrolases"/>
    <property type="match status" value="1"/>
</dbReference>
<feature type="binding site" evidence="11">
    <location>
        <position position="26"/>
    </location>
    <ligand>
        <name>Mg(2+)</name>
        <dbReference type="ChEBI" id="CHEBI:18420"/>
    </ligand>
</feature>
<evidence type="ECO:0000256" key="8">
    <source>
        <dbReference type="ARBA" id="ARBA00022917"/>
    </source>
</evidence>
<keyword evidence="7 11" id="KW-0460">Magnesium</keyword>
<dbReference type="Proteomes" id="UP000669179">
    <property type="component" value="Unassembled WGS sequence"/>
</dbReference>
<evidence type="ECO:0000256" key="1">
    <source>
        <dbReference type="ARBA" id="ARBA00011245"/>
    </source>
</evidence>
<evidence type="ECO:0000256" key="7">
    <source>
        <dbReference type="ARBA" id="ARBA00022842"/>
    </source>
</evidence>
<keyword evidence="5 11" id="KW-0251">Elongation factor</keyword>
<dbReference type="FunFam" id="3.40.50.300:FF:000576">
    <property type="entry name" value="Elongation factor Tu"/>
    <property type="match status" value="1"/>
</dbReference>
<keyword evidence="14" id="KW-1185">Reference proteome</keyword>
<dbReference type="FunFam" id="2.40.30.10:FF:000001">
    <property type="entry name" value="Elongation factor Tu"/>
    <property type="match status" value="1"/>
</dbReference>
<keyword evidence="3 11" id="KW-0479">Metal-binding</keyword>
<dbReference type="PROSITE" id="PS00301">
    <property type="entry name" value="G_TR_1"/>
    <property type="match status" value="1"/>
</dbReference>
<dbReference type="GO" id="GO:0005525">
    <property type="term" value="F:GTP binding"/>
    <property type="evidence" value="ECO:0007669"/>
    <property type="project" value="UniProtKB-UniRule"/>
</dbReference>
<gene>
    <name evidence="11 13" type="primary">tuf</name>
    <name evidence="13" type="ORF">J4573_19780</name>
</gene>
<dbReference type="PROSITE" id="PS51722">
    <property type="entry name" value="G_TR_2"/>
    <property type="match status" value="1"/>
</dbReference>
<evidence type="ECO:0000256" key="10">
    <source>
        <dbReference type="ARBA" id="ARBA00029554"/>
    </source>
</evidence>
<comment type="subcellular location">
    <subcellularLocation>
        <location evidence="11">Cytoplasm</location>
    </subcellularLocation>
</comment>
<dbReference type="InterPro" id="IPR009001">
    <property type="entry name" value="Transl_elong_EF1A/Init_IF2_C"/>
</dbReference>
<reference evidence="13" key="1">
    <citation type="submission" date="2021-03" db="EMBL/GenBank/DDBJ databases">
        <authorList>
            <person name="Kanchanasin P."/>
            <person name="Saeng-In P."/>
            <person name="Phongsopitanun W."/>
            <person name="Yuki M."/>
            <person name="Kudo T."/>
            <person name="Ohkuma M."/>
            <person name="Tanasupawat S."/>
        </authorList>
    </citation>
    <scope>NUCLEOTIDE SEQUENCE</scope>
    <source>
        <strain evidence="13">GKU 128</strain>
    </source>
</reference>
<dbReference type="InterPro" id="IPR004161">
    <property type="entry name" value="EFTu-like_2"/>
</dbReference>
<sequence>MAKQLYERGKPHLNIGTMGHVDHGKTTLTAAITKVLAERGLASAVPFDGIDRAPEERDRGITINIAHVHYETATRHYAHVDMPGHADYVKNMITGAAQIDGAVLVVSAQDGAMPQTREHIVLARQVGVRHIVVALNKSDTVEDAELLDLVELEVRDLLSEYGFPGEEIPIVRVSGLRALEGDPYWTARVVDLLDAIDAYVPIPERVLDRPFLMPVENVLTITGRGTVVTGVVAQGAIRVGDQVEVVGLGETFGSVATGLETFGQSMDHAEAGDNTAMLLRGIKRDQIRRGQVVAAPGSIRPHSRFRARVRVLTAAEGGRSRPFFHGYRPQFHFRTTDVVGGVDLGGDGSMALPGDSVEMAVELGKPVAMAEGLGFAIREGGRTVGAGTVVELLD</sequence>
<dbReference type="Pfam" id="PF03143">
    <property type="entry name" value="GTP_EFTU_D3"/>
    <property type="match status" value="1"/>
</dbReference>
<dbReference type="RefSeq" id="WP_208257203.1">
    <property type="nucleotide sequence ID" value="NZ_JAGEOJ010000007.1"/>
</dbReference>
<dbReference type="GO" id="GO:0005829">
    <property type="term" value="C:cytosol"/>
    <property type="evidence" value="ECO:0007669"/>
    <property type="project" value="TreeGrafter"/>
</dbReference>
<dbReference type="InterPro" id="IPR004160">
    <property type="entry name" value="Transl_elong_EFTu/EF1A_C"/>
</dbReference>
<feature type="binding site" evidence="11">
    <location>
        <begin position="136"/>
        <end position="139"/>
    </location>
    <ligand>
        <name>GTP</name>
        <dbReference type="ChEBI" id="CHEBI:37565"/>
    </ligand>
</feature>
<evidence type="ECO:0000256" key="6">
    <source>
        <dbReference type="ARBA" id="ARBA00022801"/>
    </source>
</evidence>
<dbReference type="InterPro" id="IPR005225">
    <property type="entry name" value="Small_GTP-bd"/>
</dbReference>
<dbReference type="PANTHER" id="PTHR43721:SF22">
    <property type="entry name" value="ELONGATION FACTOR TU, MITOCHONDRIAL"/>
    <property type="match status" value="1"/>
</dbReference>
<dbReference type="EC" id="3.6.5.3" evidence="11"/>
<keyword evidence="4 11" id="KW-0547">Nucleotide-binding</keyword>
<dbReference type="InterPro" id="IPR027417">
    <property type="entry name" value="P-loop_NTPase"/>
</dbReference>
<dbReference type="SUPFAM" id="SSF50465">
    <property type="entry name" value="EF-Tu/eEF-1alpha/eIF2-gamma C-terminal domain"/>
    <property type="match status" value="1"/>
</dbReference>
<comment type="subunit">
    <text evidence="1 11">Monomer.</text>
</comment>
<keyword evidence="8 11" id="KW-0648">Protein biosynthesis</keyword>
<dbReference type="PRINTS" id="PR00315">
    <property type="entry name" value="ELONGATNFCT"/>
</dbReference>
<feature type="binding site" evidence="11">
    <location>
        <begin position="81"/>
        <end position="85"/>
    </location>
    <ligand>
        <name>GTP</name>
        <dbReference type="ChEBI" id="CHEBI:37565"/>
    </ligand>
</feature>
<dbReference type="GO" id="GO:0003924">
    <property type="term" value="F:GTPase activity"/>
    <property type="evidence" value="ECO:0007669"/>
    <property type="project" value="UniProtKB-UniRule"/>
</dbReference>
<dbReference type="InterPro" id="IPR041709">
    <property type="entry name" value="EF-Tu_GTP-bd"/>
</dbReference>
<dbReference type="NCBIfam" id="NF009372">
    <property type="entry name" value="PRK12735.1"/>
    <property type="match status" value="1"/>
</dbReference>
<dbReference type="InterPro" id="IPR000795">
    <property type="entry name" value="T_Tr_GTP-bd_dom"/>
</dbReference>
<dbReference type="NCBIfam" id="TIGR00485">
    <property type="entry name" value="EF-Tu"/>
    <property type="match status" value="1"/>
</dbReference>